<dbReference type="PANTHER" id="PTHR10000:SF8">
    <property type="entry name" value="HAD SUPERFAMILY HYDROLASE-LIKE, TYPE 3"/>
    <property type="match status" value="1"/>
</dbReference>
<comment type="caution">
    <text evidence="4">The sequence shown here is derived from an EMBL/GenBank/DDBJ whole genome shotgun (WGS) entry which is preliminary data.</text>
</comment>
<dbReference type="SUPFAM" id="SSF56784">
    <property type="entry name" value="HAD-like"/>
    <property type="match status" value="1"/>
</dbReference>
<dbReference type="CDD" id="cd07507">
    <property type="entry name" value="HAD_Pase"/>
    <property type="match status" value="1"/>
</dbReference>
<dbReference type="PANTHER" id="PTHR10000">
    <property type="entry name" value="PHOSPHOSERINE PHOSPHATASE"/>
    <property type="match status" value="1"/>
</dbReference>
<keyword evidence="3" id="KW-0460">Magnesium</keyword>
<dbReference type="InterPro" id="IPR006379">
    <property type="entry name" value="HAD-SF_hydro_IIB"/>
</dbReference>
<dbReference type="EMBL" id="PYEP01000003">
    <property type="protein sequence ID" value="PSN08017.1"/>
    <property type="molecule type" value="Genomic_DNA"/>
</dbReference>
<keyword evidence="2" id="KW-0378">Hydrolase</keyword>
<dbReference type="Proteomes" id="UP000240212">
    <property type="component" value="Unassembled WGS sequence"/>
</dbReference>
<dbReference type="Pfam" id="PF08282">
    <property type="entry name" value="Hydrolase_3"/>
    <property type="match status" value="1"/>
</dbReference>
<name>A0A2P8VKD5_9ENTR</name>
<evidence type="ECO:0000313" key="5">
    <source>
        <dbReference type="Proteomes" id="UP000240212"/>
    </source>
</evidence>
<sequence length="271" mass="29776">MPVSVASLVVITDVDGTLIDHNTHEWDAARAWLTRLEAHQVPVVLCSSKTAAELTGLQKVLGLDGQPFIAENGAVISLDASWSDHPDYPRLLTGARHEEIRTLLEQLRDAHGYKFTTVSDVDEQTLSEWSGLTPKMAALAKLQEASETLIWRDSDPQLAAFTAALSENGLMLIEGGRFWHVLDQQGGKDQAIAWLMKQYRQRRGNDLVTLGLGDAPGDAPLLDATDYAVVVKGYSRNAVTLKQDTPERVYRTAEYGPAGWSEGLTHFLGEQ</sequence>
<evidence type="ECO:0000256" key="3">
    <source>
        <dbReference type="ARBA" id="ARBA00022842"/>
    </source>
</evidence>
<dbReference type="Gene3D" id="3.30.980.20">
    <property type="entry name" value="Putative mannosyl-3-phosphoglycerate phosphatase, domain 2"/>
    <property type="match status" value="1"/>
</dbReference>
<accession>A0A2P8VKD5</accession>
<gene>
    <name evidence="4" type="ORF">C7G83_07475</name>
</gene>
<dbReference type="SFLD" id="SFLDG01142">
    <property type="entry name" value="C2.B.2:_Mannosyl-3-phosphoglyc"/>
    <property type="match status" value="1"/>
</dbReference>
<dbReference type="Gene3D" id="3.40.50.1000">
    <property type="entry name" value="HAD superfamily/HAD-like"/>
    <property type="match status" value="1"/>
</dbReference>
<dbReference type="GO" id="GO:0000287">
    <property type="term" value="F:magnesium ion binding"/>
    <property type="evidence" value="ECO:0007669"/>
    <property type="project" value="UniProtKB-ARBA"/>
</dbReference>
<dbReference type="InterPro" id="IPR023214">
    <property type="entry name" value="HAD_sf"/>
</dbReference>
<evidence type="ECO:0000313" key="4">
    <source>
        <dbReference type="EMBL" id="PSN08017.1"/>
    </source>
</evidence>
<dbReference type="SFLD" id="SFLDS00003">
    <property type="entry name" value="Haloacid_Dehalogenase"/>
    <property type="match status" value="1"/>
</dbReference>
<dbReference type="AlphaFoldDB" id="A0A2P8VKD5"/>
<dbReference type="STRING" id="1388748.GCA_000463155_02472"/>
<dbReference type="NCBIfam" id="TIGR01486">
    <property type="entry name" value="HAD-SF-IIB-MPGP"/>
    <property type="match status" value="1"/>
</dbReference>
<dbReference type="InterPro" id="IPR036412">
    <property type="entry name" value="HAD-like_sf"/>
</dbReference>
<dbReference type="RefSeq" id="WP_106876779.1">
    <property type="nucleotide sequence ID" value="NZ_PYEP01000003.1"/>
</dbReference>
<dbReference type="NCBIfam" id="TIGR01484">
    <property type="entry name" value="HAD-SF-IIB"/>
    <property type="match status" value="1"/>
</dbReference>
<dbReference type="GO" id="GO:0051479">
    <property type="term" value="P:mannosylglycerate biosynthetic process"/>
    <property type="evidence" value="ECO:0007669"/>
    <property type="project" value="InterPro"/>
</dbReference>
<organism evidence="4 5">
    <name type="scientific">Siccibacter turicensis</name>
    <dbReference type="NCBI Taxonomy" id="357233"/>
    <lineage>
        <taxon>Bacteria</taxon>
        <taxon>Pseudomonadati</taxon>
        <taxon>Pseudomonadota</taxon>
        <taxon>Gammaproteobacteria</taxon>
        <taxon>Enterobacterales</taxon>
        <taxon>Enterobacteriaceae</taxon>
        <taxon>Siccibacter</taxon>
    </lineage>
</organism>
<protein>
    <submittedName>
        <fullName evidence="4">Mannosyl-3-phosphoglycerate phosphatase-related protein</fullName>
    </submittedName>
</protein>
<dbReference type="SFLD" id="SFLDG01140">
    <property type="entry name" value="C2.B:_Phosphomannomutase_and_P"/>
    <property type="match status" value="1"/>
</dbReference>
<dbReference type="OrthoDB" id="193379at2"/>
<keyword evidence="1" id="KW-0479">Metal-binding</keyword>
<dbReference type="NCBIfam" id="NF002976">
    <property type="entry name" value="PRK03669.1"/>
    <property type="match status" value="1"/>
</dbReference>
<proteinExistence type="predicted"/>
<evidence type="ECO:0000256" key="2">
    <source>
        <dbReference type="ARBA" id="ARBA00022801"/>
    </source>
</evidence>
<dbReference type="GO" id="GO:0005829">
    <property type="term" value="C:cytosol"/>
    <property type="evidence" value="ECO:0007669"/>
    <property type="project" value="TreeGrafter"/>
</dbReference>
<dbReference type="GO" id="GO:0050531">
    <property type="term" value="F:mannosyl-3-phosphoglycerate phosphatase activity"/>
    <property type="evidence" value="ECO:0007669"/>
    <property type="project" value="InterPro"/>
</dbReference>
<evidence type="ECO:0000256" key="1">
    <source>
        <dbReference type="ARBA" id="ARBA00022723"/>
    </source>
</evidence>
<keyword evidence="5" id="KW-1185">Reference proteome</keyword>
<reference evidence="4 5" key="1">
    <citation type="submission" date="2018-03" db="EMBL/GenBank/DDBJ databases">
        <title>Draft genome sequence of the first documented clinical Siccibacter turicensis isolate in Austria.</title>
        <authorList>
            <person name="Lepuschitz S."/>
            <person name="Pekard-Amenitsch S."/>
            <person name="Haunold R."/>
            <person name="Schill S."/>
            <person name="Mach R."/>
            <person name="Allerberger F."/>
            <person name="Ruppitsch W."/>
            <person name="Forsythe S.J."/>
        </authorList>
    </citation>
    <scope>NUCLEOTIDE SEQUENCE [LARGE SCALE GENOMIC DNA]</scope>
    <source>
        <strain evidence="4 5">6100069499-17</strain>
    </source>
</reference>
<dbReference type="InterPro" id="IPR006381">
    <property type="entry name" value="HAD-SF-IIB-MPGP"/>
</dbReference>